<dbReference type="STRING" id="406100.SAMN04488052_101583"/>
<dbReference type="EMBL" id="FOEG01000001">
    <property type="protein sequence ID" value="SEO53521.1"/>
    <property type="molecule type" value="Genomic_DNA"/>
</dbReference>
<dbReference type="PIRSF" id="PIRSF030820">
    <property type="entry name" value="UCP030820"/>
    <property type="match status" value="1"/>
</dbReference>
<dbReference type="AlphaFoldDB" id="A0A1H8QHN7"/>
<dbReference type="Proteomes" id="UP000199657">
    <property type="component" value="Unassembled WGS sequence"/>
</dbReference>
<sequence>MRKIIRDGAIADDHWQHVADDAALPAGDIIVSHARWQEERDALLRHEGRVGIRIDGDTPLSAIVDDLEHFPVIALDFPAFKDGRCYSHARVLRERFHYEGELRAVGDVLRDQLMYMSRVGINAFEVREDRSIEDALNAFGEFSGYYQINPHGPIARDTRRQQRRAAAAAG</sequence>
<name>A0A1H8QHN7_9GAMM</name>
<keyword evidence="2" id="KW-1185">Reference proteome</keyword>
<proteinExistence type="predicted"/>
<evidence type="ECO:0000313" key="2">
    <source>
        <dbReference type="Proteomes" id="UP000199657"/>
    </source>
</evidence>
<organism evidence="1 2">
    <name type="scientific">Aquisalimonas asiatica</name>
    <dbReference type="NCBI Taxonomy" id="406100"/>
    <lineage>
        <taxon>Bacteria</taxon>
        <taxon>Pseudomonadati</taxon>
        <taxon>Pseudomonadota</taxon>
        <taxon>Gammaproteobacteria</taxon>
        <taxon>Chromatiales</taxon>
        <taxon>Ectothiorhodospiraceae</taxon>
        <taxon>Aquisalimonas</taxon>
    </lineage>
</organism>
<dbReference type="Pfam" id="PF06073">
    <property type="entry name" value="DUF934"/>
    <property type="match status" value="1"/>
</dbReference>
<dbReference type="RefSeq" id="WP_091639764.1">
    <property type="nucleotide sequence ID" value="NZ_FOEG01000001.1"/>
</dbReference>
<gene>
    <name evidence="1" type="ORF">SAMN04488052_101583</name>
</gene>
<evidence type="ECO:0000313" key="1">
    <source>
        <dbReference type="EMBL" id="SEO53521.1"/>
    </source>
</evidence>
<dbReference type="InterPro" id="IPR008318">
    <property type="entry name" value="UCP030820"/>
</dbReference>
<dbReference type="OrthoDB" id="9800421at2"/>
<accession>A0A1H8QHN7</accession>
<reference evidence="1 2" key="1">
    <citation type="submission" date="2016-10" db="EMBL/GenBank/DDBJ databases">
        <authorList>
            <person name="de Groot N.N."/>
        </authorList>
    </citation>
    <scope>NUCLEOTIDE SEQUENCE [LARGE SCALE GENOMIC DNA]</scope>
    <source>
        <strain evidence="1 2">CGMCC 1.6291</strain>
    </source>
</reference>
<protein>
    <submittedName>
        <fullName evidence="1">Uncharacterized conserved protein, DUF934 family</fullName>
    </submittedName>
</protein>